<gene>
    <name evidence="1" type="ORF">LCGC14_1744150</name>
</gene>
<comment type="caution">
    <text evidence="1">The sequence shown here is derived from an EMBL/GenBank/DDBJ whole genome shotgun (WGS) entry which is preliminary data.</text>
</comment>
<protein>
    <submittedName>
        <fullName evidence="1">Uncharacterized protein</fullName>
    </submittedName>
</protein>
<feature type="non-terminal residue" evidence="1">
    <location>
        <position position="55"/>
    </location>
</feature>
<accession>A0A0F9K5C2</accession>
<evidence type="ECO:0000313" key="1">
    <source>
        <dbReference type="EMBL" id="KKM06423.1"/>
    </source>
</evidence>
<sequence length="55" mass="6743">MSQISIDQKPQNIFLIADHLQKTYKNFVKTFQKFQNDEIQKWVDRQMEKEDLLNK</sequence>
<dbReference type="AlphaFoldDB" id="A0A0F9K5C2"/>
<organism evidence="1">
    <name type="scientific">marine sediment metagenome</name>
    <dbReference type="NCBI Taxonomy" id="412755"/>
    <lineage>
        <taxon>unclassified sequences</taxon>
        <taxon>metagenomes</taxon>
        <taxon>ecological metagenomes</taxon>
    </lineage>
</organism>
<reference evidence="1" key="1">
    <citation type="journal article" date="2015" name="Nature">
        <title>Complex archaea that bridge the gap between prokaryotes and eukaryotes.</title>
        <authorList>
            <person name="Spang A."/>
            <person name="Saw J.H."/>
            <person name="Jorgensen S.L."/>
            <person name="Zaremba-Niedzwiedzka K."/>
            <person name="Martijn J."/>
            <person name="Lind A.E."/>
            <person name="van Eijk R."/>
            <person name="Schleper C."/>
            <person name="Guy L."/>
            <person name="Ettema T.J."/>
        </authorList>
    </citation>
    <scope>NUCLEOTIDE SEQUENCE</scope>
</reference>
<proteinExistence type="predicted"/>
<dbReference type="EMBL" id="LAZR01015997">
    <property type="protein sequence ID" value="KKM06423.1"/>
    <property type="molecule type" value="Genomic_DNA"/>
</dbReference>
<name>A0A0F9K5C2_9ZZZZ</name>